<dbReference type="Proteomes" id="UP000305709">
    <property type="component" value="Unassembled WGS sequence"/>
</dbReference>
<proteinExistence type="predicted"/>
<evidence type="ECO:0000256" key="1">
    <source>
        <dbReference type="SAM" id="MobiDB-lite"/>
    </source>
</evidence>
<evidence type="ECO:0000313" key="3">
    <source>
        <dbReference type="Proteomes" id="UP000305709"/>
    </source>
</evidence>
<dbReference type="RefSeq" id="WP_139083681.1">
    <property type="nucleotide sequence ID" value="NZ_VDFV01000067.1"/>
</dbReference>
<accession>A0A5C4N8N9</accession>
<protein>
    <submittedName>
        <fullName evidence="2">Uncharacterized protein</fullName>
    </submittedName>
</protein>
<reference evidence="2 3" key="1">
    <citation type="submission" date="2019-06" db="EMBL/GenBank/DDBJ databases">
        <authorList>
            <person name="Jiang L."/>
        </authorList>
    </citation>
    <scope>NUCLEOTIDE SEQUENCE [LARGE SCALE GENOMIC DNA]</scope>
    <source>
        <strain evidence="2 3">YIM 48858</strain>
    </source>
</reference>
<keyword evidence="3" id="KW-1185">Reference proteome</keyword>
<dbReference type="AlphaFoldDB" id="A0A5C4N8N9"/>
<sequence length="135" mass="14905">MTKKLPYTPSDNGSISKQMPQGNGALHDIAPPGAWRLADLVDLSVDAPDLLEQLRSIHQSARQVIGGNLRSQSLDRSMLERLEASVLRQAGQVRLLQRKFIQAGTSGPLQDELAELREFFAEARAEIARQLKPAH</sequence>
<feature type="region of interest" description="Disordered" evidence="1">
    <location>
        <begin position="1"/>
        <end position="26"/>
    </location>
</feature>
<feature type="compositionally biased region" description="Polar residues" evidence="1">
    <location>
        <begin position="9"/>
        <end position="21"/>
    </location>
</feature>
<gene>
    <name evidence="2" type="ORF">FHG71_21145</name>
</gene>
<dbReference type="EMBL" id="VDFV01000067">
    <property type="protein sequence ID" value="TNC61407.1"/>
    <property type="molecule type" value="Genomic_DNA"/>
</dbReference>
<evidence type="ECO:0000313" key="2">
    <source>
        <dbReference type="EMBL" id="TNC61407.1"/>
    </source>
</evidence>
<name>A0A5C4N8N9_9RHOB</name>
<organism evidence="2 3">
    <name type="scientific">Rubellimicrobium roseum</name>
    <dbReference type="NCBI Taxonomy" id="687525"/>
    <lineage>
        <taxon>Bacteria</taxon>
        <taxon>Pseudomonadati</taxon>
        <taxon>Pseudomonadota</taxon>
        <taxon>Alphaproteobacteria</taxon>
        <taxon>Rhodobacterales</taxon>
        <taxon>Roseobacteraceae</taxon>
        <taxon>Rubellimicrobium</taxon>
    </lineage>
</organism>
<comment type="caution">
    <text evidence="2">The sequence shown here is derived from an EMBL/GenBank/DDBJ whole genome shotgun (WGS) entry which is preliminary data.</text>
</comment>